<evidence type="ECO:0000313" key="3">
    <source>
        <dbReference type="Proteomes" id="UP001311915"/>
    </source>
</evidence>
<protein>
    <submittedName>
        <fullName evidence="2">Uncharacterized protein</fullName>
    </submittedName>
</protein>
<dbReference type="EMBL" id="JAWPEI010000005">
    <property type="protein sequence ID" value="KAK4726666.1"/>
    <property type="molecule type" value="Genomic_DNA"/>
</dbReference>
<organism evidence="2 3">
    <name type="scientific">Solanum pinnatisectum</name>
    <name type="common">tansyleaf nightshade</name>
    <dbReference type="NCBI Taxonomy" id="50273"/>
    <lineage>
        <taxon>Eukaryota</taxon>
        <taxon>Viridiplantae</taxon>
        <taxon>Streptophyta</taxon>
        <taxon>Embryophyta</taxon>
        <taxon>Tracheophyta</taxon>
        <taxon>Spermatophyta</taxon>
        <taxon>Magnoliopsida</taxon>
        <taxon>eudicotyledons</taxon>
        <taxon>Gunneridae</taxon>
        <taxon>Pentapetalae</taxon>
        <taxon>asterids</taxon>
        <taxon>lamiids</taxon>
        <taxon>Solanales</taxon>
        <taxon>Solanaceae</taxon>
        <taxon>Solanoideae</taxon>
        <taxon>Solaneae</taxon>
        <taxon>Solanum</taxon>
    </lineage>
</organism>
<reference evidence="2 3" key="1">
    <citation type="submission" date="2023-10" db="EMBL/GenBank/DDBJ databases">
        <title>Genome-Wide Identification Analysis in wild type Solanum Pinnatisectum Reveals Some Genes Defensing Phytophthora Infestans.</title>
        <authorList>
            <person name="Sun C."/>
        </authorList>
    </citation>
    <scope>NUCLEOTIDE SEQUENCE [LARGE SCALE GENOMIC DNA]</scope>
    <source>
        <strain evidence="2">LQN</strain>
        <tissue evidence="2">Leaf</tissue>
    </source>
</reference>
<feature type="compositionally biased region" description="Basic and acidic residues" evidence="1">
    <location>
        <begin position="1"/>
        <end position="10"/>
    </location>
</feature>
<keyword evidence="3" id="KW-1185">Reference proteome</keyword>
<feature type="region of interest" description="Disordered" evidence="1">
    <location>
        <begin position="1"/>
        <end position="30"/>
    </location>
</feature>
<comment type="caution">
    <text evidence="2">The sequence shown here is derived from an EMBL/GenBank/DDBJ whole genome shotgun (WGS) entry which is preliminary data.</text>
</comment>
<accession>A0AAV9LLQ4</accession>
<gene>
    <name evidence="2" type="ORF">R3W88_031583</name>
</gene>
<sequence length="71" mass="8319">MCREVAESKEFTNTTSYSESEFESSSDALQKNQKKILEEYDFNDHNKVTPPDEKEHVSVKETLPLIFQFED</sequence>
<proteinExistence type="predicted"/>
<feature type="compositionally biased region" description="Low complexity" evidence="1">
    <location>
        <begin position="11"/>
        <end position="26"/>
    </location>
</feature>
<dbReference type="AlphaFoldDB" id="A0AAV9LLQ4"/>
<dbReference type="Proteomes" id="UP001311915">
    <property type="component" value="Unassembled WGS sequence"/>
</dbReference>
<name>A0AAV9LLQ4_9SOLN</name>
<evidence type="ECO:0000313" key="2">
    <source>
        <dbReference type="EMBL" id="KAK4726666.1"/>
    </source>
</evidence>
<evidence type="ECO:0000256" key="1">
    <source>
        <dbReference type="SAM" id="MobiDB-lite"/>
    </source>
</evidence>